<evidence type="ECO:0000256" key="2">
    <source>
        <dbReference type="SAM" id="Coils"/>
    </source>
</evidence>
<accession>A0AAU9VX26</accession>
<dbReference type="EMBL" id="CALNXJ010000005">
    <property type="protein sequence ID" value="CAH3039395.1"/>
    <property type="molecule type" value="Genomic_DNA"/>
</dbReference>
<dbReference type="GO" id="GO:0008289">
    <property type="term" value="F:lipid binding"/>
    <property type="evidence" value="ECO:0007669"/>
    <property type="project" value="InterPro"/>
</dbReference>
<dbReference type="GO" id="GO:0006869">
    <property type="term" value="P:lipid transport"/>
    <property type="evidence" value="ECO:0007669"/>
    <property type="project" value="InterPro"/>
</dbReference>
<dbReference type="GO" id="GO:0016020">
    <property type="term" value="C:membrane"/>
    <property type="evidence" value="ECO:0007669"/>
    <property type="project" value="TreeGrafter"/>
</dbReference>
<feature type="transmembrane region" description="Helical" evidence="3">
    <location>
        <begin position="76"/>
        <end position="99"/>
    </location>
</feature>
<dbReference type="InterPro" id="IPR008405">
    <property type="entry name" value="ApoL"/>
</dbReference>
<proteinExistence type="inferred from homology"/>
<dbReference type="Pfam" id="PF05461">
    <property type="entry name" value="ApoL"/>
    <property type="match status" value="1"/>
</dbReference>
<sequence>MEKLLTASRELIAKARLWSVERKNTVRILRELADDILKHHFNVNVAKIAGSSSAIGGFALVATGFALAPFTFGSSVILSAVGGALCAGGGATAAGSGLVKRKIIQKKLAIAQEAMNADQRSLEPVQKLLGDLDREVSNMSFGVLKDRLSFSGSVVMLIKNLVDLGKSAKAGARVATIAAGEGVEAVFRAIGIGANAARIGLFAVSAIFFPFDIYTLVDSSIQIDNARKEKRESEPEVVKMLKGLAEALEKEMDEILRTVNDFEESLDNLVF</sequence>
<name>A0AAU9VX26_9CNID</name>
<evidence type="ECO:0000256" key="1">
    <source>
        <dbReference type="ARBA" id="ARBA00010090"/>
    </source>
</evidence>
<keyword evidence="3" id="KW-0472">Membrane</keyword>
<feature type="coiled-coil region" evidence="2">
    <location>
        <begin position="238"/>
        <end position="265"/>
    </location>
</feature>
<feature type="transmembrane region" description="Helical" evidence="3">
    <location>
        <begin position="48"/>
        <end position="70"/>
    </location>
</feature>
<comment type="caution">
    <text evidence="4">The sequence shown here is derived from an EMBL/GenBank/DDBJ whole genome shotgun (WGS) entry which is preliminary data.</text>
</comment>
<reference evidence="4 5" key="1">
    <citation type="submission" date="2022-05" db="EMBL/GenBank/DDBJ databases">
        <authorList>
            <consortium name="Genoscope - CEA"/>
            <person name="William W."/>
        </authorList>
    </citation>
    <scope>NUCLEOTIDE SEQUENCE [LARGE SCALE GENOMIC DNA]</scope>
</reference>
<evidence type="ECO:0000313" key="4">
    <source>
        <dbReference type="EMBL" id="CAH3039395.1"/>
    </source>
</evidence>
<keyword evidence="5" id="KW-1185">Reference proteome</keyword>
<comment type="similarity">
    <text evidence="1">Belongs to the apolipoprotein L family.</text>
</comment>
<dbReference type="AlphaFoldDB" id="A0AAU9VX26"/>
<gene>
    <name evidence="4" type="ORF">PMEA_00025972</name>
</gene>
<protein>
    <submittedName>
        <fullName evidence="4">Uncharacterized protein</fullName>
    </submittedName>
</protein>
<keyword evidence="3" id="KW-1133">Transmembrane helix</keyword>
<organism evidence="4 5">
    <name type="scientific">Pocillopora meandrina</name>
    <dbReference type="NCBI Taxonomy" id="46732"/>
    <lineage>
        <taxon>Eukaryota</taxon>
        <taxon>Metazoa</taxon>
        <taxon>Cnidaria</taxon>
        <taxon>Anthozoa</taxon>
        <taxon>Hexacorallia</taxon>
        <taxon>Scleractinia</taxon>
        <taxon>Astrocoeniina</taxon>
        <taxon>Pocilloporidae</taxon>
        <taxon>Pocillopora</taxon>
    </lineage>
</organism>
<keyword evidence="3" id="KW-0812">Transmembrane</keyword>
<dbReference type="GO" id="GO:0005576">
    <property type="term" value="C:extracellular region"/>
    <property type="evidence" value="ECO:0007669"/>
    <property type="project" value="InterPro"/>
</dbReference>
<evidence type="ECO:0000313" key="5">
    <source>
        <dbReference type="Proteomes" id="UP001159428"/>
    </source>
</evidence>
<dbReference type="GO" id="GO:0042157">
    <property type="term" value="P:lipoprotein metabolic process"/>
    <property type="evidence" value="ECO:0007669"/>
    <property type="project" value="InterPro"/>
</dbReference>
<evidence type="ECO:0000256" key="3">
    <source>
        <dbReference type="SAM" id="Phobius"/>
    </source>
</evidence>
<dbReference type="PANTHER" id="PTHR14096">
    <property type="entry name" value="APOLIPOPROTEIN L"/>
    <property type="match status" value="1"/>
</dbReference>
<dbReference type="PANTHER" id="PTHR14096:SF28">
    <property type="entry name" value="APOLIPOPROTEIN L, 1-RELATED"/>
    <property type="match status" value="1"/>
</dbReference>
<keyword evidence="2" id="KW-0175">Coiled coil</keyword>
<dbReference type="Proteomes" id="UP001159428">
    <property type="component" value="Unassembled WGS sequence"/>
</dbReference>